<evidence type="ECO:0000313" key="9">
    <source>
        <dbReference type="Proteomes" id="UP000325797"/>
    </source>
</evidence>
<accession>A0A5J6N0N6</accession>
<comment type="function">
    <text evidence="4 5">Required for flagellar hook formation. May act as a scaffolding protein.</text>
</comment>
<comment type="similarity">
    <text evidence="1 5">Belongs to the FlgD family.</text>
</comment>
<dbReference type="Pfam" id="PF03963">
    <property type="entry name" value="FlgD"/>
    <property type="match status" value="1"/>
</dbReference>
<dbReference type="GO" id="GO:0044781">
    <property type="term" value="P:bacterial-type flagellum organization"/>
    <property type="evidence" value="ECO:0007669"/>
    <property type="project" value="UniProtKB-UniRule"/>
</dbReference>
<dbReference type="AlphaFoldDB" id="A0A5J6N0N6"/>
<gene>
    <name evidence="8" type="ORF">FRZ61_34960</name>
</gene>
<evidence type="ECO:0000313" key="8">
    <source>
        <dbReference type="EMBL" id="QEX23558.1"/>
    </source>
</evidence>
<dbReference type="EMBL" id="CP042582">
    <property type="protein sequence ID" value="QEX23558.1"/>
    <property type="molecule type" value="Genomic_DNA"/>
</dbReference>
<evidence type="ECO:0000256" key="4">
    <source>
        <dbReference type="ARBA" id="ARBA00024746"/>
    </source>
</evidence>
<evidence type="ECO:0000256" key="2">
    <source>
        <dbReference type="ARBA" id="ARBA00016013"/>
    </source>
</evidence>
<keyword evidence="9" id="KW-1185">Reference proteome</keyword>
<feature type="region of interest" description="Disordered" evidence="6">
    <location>
        <begin position="1"/>
        <end position="20"/>
    </location>
</feature>
<dbReference type="InterPro" id="IPR005648">
    <property type="entry name" value="FlgD"/>
</dbReference>
<evidence type="ECO:0000256" key="1">
    <source>
        <dbReference type="ARBA" id="ARBA00010577"/>
    </source>
</evidence>
<sequence>MTTVPGVGSNTGTSSNGGSSALSSFSDNFDNFLTLLTKQLQYQDPLSPLDTNQFTQQLVEFTSVEQQIETNQKLDSLLAVQSDNQAMAALSFLNNVVEAQSDQVMLQDGSAEISYDLSSDAQTAMLVIKNAEGETVRTMPVDTTTGTHDVTWDGKDQNGNTLDDGVYDISVQAVDSDDAQLAVTTGTRGKVDAVQRIDGEFHLSIGDLDVPLSKVGSVRSATAGSSSDSNDQT</sequence>
<evidence type="ECO:0000256" key="5">
    <source>
        <dbReference type="RuleBase" id="RU362076"/>
    </source>
</evidence>
<dbReference type="RefSeq" id="WP_151118925.1">
    <property type="nucleotide sequence ID" value="NZ_CP042582.1"/>
</dbReference>
<organism evidence="8 9">
    <name type="scientific">Hypericibacter adhaerens</name>
    <dbReference type="NCBI Taxonomy" id="2602016"/>
    <lineage>
        <taxon>Bacteria</taxon>
        <taxon>Pseudomonadati</taxon>
        <taxon>Pseudomonadota</taxon>
        <taxon>Alphaproteobacteria</taxon>
        <taxon>Rhodospirillales</taxon>
        <taxon>Dongiaceae</taxon>
        <taxon>Hypericibacter</taxon>
    </lineage>
</organism>
<dbReference type="Gene3D" id="2.30.30.910">
    <property type="match status" value="1"/>
</dbReference>
<name>A0A5J6N0N6_9PROT</name>
<feature type="domain" description="FlgD/Vpr Ig-like" evidence="7">
    <location>
        <begin position="102"/>
        <end position="176"/>
    </location>
</feature>
<dbReference type="Pfam" id="PF13860">
    <property type="entry name" value="FlgD_ig"/>
    <property type="match status" value="1"/>
</dbReference>
<keyword evidence="3 5" id="KW-1005">Bacterial flagellum biogenesis</keyword>
<evidence type="ECO:0000259" key="7">
    <source>
        <dbReference type="Pfam" id="PF13860"/>
    </source>
</evidence>
<dbReference type="InterPro" id="IPR025965">
    <property type="entry name" value="FlgD/Vpr_Ig-like"/>
</dbReference>
<evidence type="ECO:0000256" key="6">
    <source>
        <dbReference type="SAM" id="MobiDB-lite"/>
    </source>
</evidence>
<feature type="compositionally biased region" description="Low complexity" evidence="6">
    <location>
        <begin position="8"/>
        <end position="20"/>
    </location>
</feature>
<dbReference type="Gene3D" id="2.60.40.4070">
    <property type="match status" value="1"/>
</dbReference>
<evidence type="ECO:0000256" key="3">
    <source>
        <dbReference type="ARBA" id="ARBA00022795"/>
    </source>
</evidence>
<dbReference type="Proteomes" id="UP000325797">
    <property type="component" value="Chromosome"/>
</dbReference>
<protein>
    <recommendedName>
        <fullName evidence="2 5">Basal-body rod modification protein FlgD</fullName>
    </recommendedName>
</protein>
<proteinExistence type="inferred from homology"/>
<dbReference type="OrthoDB" id="9785233at2"/>
<dbReference type="KEGG" id="hadh:FRZ61_34960"/>
<reference evidence="8 9" key="1">
    <citation type="submission" date="2019-08" db="EMBL/GenBank/DDBJ databases">
        <title>Hyperibacter terrae gen. nov., sp. nov. and Hyperibacter viscosus sp. nov., two new members in the family Rhodospirillaceae isolated from the rhizosphere of Hypericum perforatum.</title>
        <authorList>
            <person name="Noviana Z."/>
        </authorList>
    </citation>
    <scope>NUCLEOTIDE SEQUENCE [LARGE SCALE GENOMIC DNA]</scope>
    <source>
        <strain evidence="8 9">R5959</strain>
    </source>
</reference>